<evidence type="ECO:0000313" key="2">
    <source>
        <dbReference type="Proteomes" id="UP000483286"/>
    </source>
</evidence>
<dbReference type="RefSeq" id="WP_157460366.1">
    <property type="nucleotide sequence ID" value="NZ_WQLB01000026.1"/>
</dbReference>
<dbReference type="Proteomes" id="UP000483286">
    <property type="component" value="Unassembled WGS sequence"/>
</dbReference>
<proteinExistence type="predicted"/>
<sequence length="114" mass="12157">MTTPRALGFKQGQDATVTFNVGGVTLPSGTTVQAQLRTRLQSEVLYDMGQGADITGQSVTLKIPGVQSKTWTPKAIEFELDSTVILIGPAPQHAHLAAFDLVLVWQASYTRSGA</sequence>
<organism evidence="1 2">
    <name type="scientific">Deinococcus arboris</name>
    <dbReference type="NCBI Taxonomy" id="2682977"/>
    <lineage>
        <taxon>Bacteria</taxon>
        <taxon>Thermotogati</taxon>
        <taxon>Deinococcota</taxon>
        <taxon>Deinococci</taxon>
        <taxon>Deinococcales</taxon>
        <taxon>Deinococcaceae</taxon>
        <taxon>Deinococcus</taxon>
    </lineage>
</organism>
<dbReference type="AlphaFoldDB" id="A0A7C9IDG3"/>
<protein>
    <submittedName>
        <fullName evidence="1">Uncharacterized protein</fullName>
    </submittedName>
</protein>
<gene>
    <name evidence="1" type="ORF">GO986_16290</name>
</gene>
<evidence type="ECO:0000313" key="1">
    <source>
        <dbReference type="EMBL" id="MVN88306.1"/>
    </source>
</evidence>
<accession>A0A7C9IDG3</accession>
<keyword evidence="2" id="KW-1185">Reference proteome</keyword>
<reference evidence="1 2" key="1">
    <citation type="submission" date="2019-12" db="EMBL/GenBank/DDBJ databases">
        <title>Deinococcus sp. HMF7620 Genome sequencing and assembly.</title>
        <authorList>
            <person name="Kang H."/>
            <person name="Kim H."/>
            <person name="Joh K."/>
        </authorList>
    </citation>
    <scope>NUCLEOTIDE SEQUENCE [LARGE SCALE GENOMIC DNA]</scope>
    <source>
        <strain evidence="1 2">HMF7620</strain>
    </source>
</reference>
<dbReference type="EMBL" id="WQLB01000026">
    <property type="protein sequence ID" value="MVN88306.1"/>
    <property type="molecule type" value="Genomic_DNA"/>
</dbReference>
<comment type="caution">
    <text evidence="1">The sequence shown here is derived from an EMBL/GenBank/DDBJ whole genome shotgun (WGS) entry which is preliminary data.</text>
</comment>
<name>A0A7C9IDG3_9DEIO</name>